<feature type="signal peptide" evidence="2">
    <location>
        <begin position="1"/>
        <end position="33"/>
    </location>
</feature>
<sequence length="340" mass="34253">MRTILRSPGTRALRRGVALAGALLLGAAAPAAAASGSPSTAPSTARSRSPSAGAPGGTPAAATSAGTSFLTATTLAPGQRASVSASTGDYLYWAFPAAEGRTPALTVTVTLPAAADRHGPQTWTAEVFDGLRRRQACTAGHQSATAAASATSLTVDCTLRRIRSWAEPWSGDPLPGTYYIRLSLADAPAQDLGLPARADLTLAASGSADDAQPEGGSLKVPLAPPVNAGATLAPTATAVPTAAPSPSAGASAGASGIRVVAAAPAARIAHWYSDLFSQWNSRWGWTLAGGALAALAGVGGYTLTRHPRGGRRPPGYRPGPQPQHGTPAERYQPVGAERDY</sequence>
<dbReference type="EMBL" id="BAAALF010000058">
    <property type="protein sequence ID" value="GAA1241995.1"/>
    <property type="molecule type" value="Genomic_DNA"/>
</dbReference>
<feature type="chain" id="PRO_5045432653" description="Peptidase" evidence="2">
    <location>
        <begin position="34"/>
        <end position="340"/>
    </location>
</feature>
<feature type="region of interest" description="Disordered" evidence="1">
    <location>
        <begin position="304"/>
        <end position="340"/>
    </location>
</feature>
<evidence type="ECO:0008006" key="5">
    <source>
        <dbReference type="Google" id="ProtNLM"/>
    </source>
</evidence>
<feature type="region of interest" description="Disordered" evidence="1">
    <location>
        <begin position="33"/>
        <end position="64"/>
    </location>
</feature>
<proteinExistence type="predicted"/>
<evidence type="ECO:0000313" key="3">
    <source>
        <dbReference type="EMBL" id="GAA1241995.1"/>
    </source>
</evidence>
<reference evidence="3 4" key="1">
    <citation type="journal article" date="2019" name="Int. J. Syst. Evol. Microbiol.">
        <title>The Global Catalogue of Microorganisms (GCM) 10K type strain sequencing project: providing services to taxonomists for standard genome sequencing and annotation.</title>
        <authorList>
            <consortium name="The Broad Institute Genomics Platform"/>
            <consortium name="The Broad Institute Genome Sequencing Center for Infectious Disease"/>
            <person name="Wu L."/>
            <person name="Ma J."/>
        </authorList>
    </citation>
    <scope>NUCLEOTIDE SEQUENCE [LARGE SCALE GENOMIC DNA]</scope>
    <source>
        <strain evidence="3 4">JCM 13004</strain>
    </source>
</reference>
<evidence type="ECO:0000256" key="1">
    <source>
        <dbReference type="SAM" id="MobiDB-lite"/>
    </source>
</evidence>
<keyword evidence="4" id="KW-1185">Reference proteome</keyword>
<organism evidence="3 4">
    <name type="scientific">Kitasatospora nipponensis</name>
    <dbReference type="NCBI Taxonomy" id="258049"/>
    <lineage>
        <taxon>Bacteria</taxon>
        <taxon>Bacillati</taxon>
        <taxon>Actinomycetota</taxon>
        <taxon>Actinomycetes</taxon>
        <taxon>Kitasatosporales</taxon>
        <taxon>Streptomycetaceae</taxon>
        <taxon>Kitasatospora</taxon>
    </lineage>
</organism>
<protein>
    <recommendedName>
        <fullName evidence="5">Peptidase</fullName>
    </recommendedName>
</protein>
<gene>
    <name evidence="3" type="ORF">GCM10009665_35930</name>
</gene>
<dbReference type="Proteomes" id="UP001500037">
    <property type="component" value="Unassembled WGS sequence"/>
</dbReference>
<evidence type="ECO:0000313" key="4">
    <source>
        <dbReference type="Proteomes" id="UP001500037"/>
    </source>
</evidence>
<accession>A0ABN1WC16</accession>
<keyword evidence="2" id="KW-0732">Signal</keyword>
<evidence type="ECO:0000256" key="2">
    <source>
        <dbReference type="SAM" id="SignalP"/>
    </source>
</evidence>
<comment type="caution">
    <text evidence="3">The sequence shown here is derived from an EMBL/GenBank/DDBJ whole genome shotgun (WGS) entry which is preliminary data.</text>
</comment>
<name>A0ABN1WC16_9ACTN</name>
<dbReference type="RefSeq" id="WP_344442693.1">
    <property type="nucleotide sequence ID" value="NZ_BAAALF010000058.1"/>
</dbReference>